<dbReference type="Pfam" id="PF08970">
    <property type="entry name" value="Sda"/>
    <property type="match status" value="1"/>
</dbReference>
<evidence type="ECO:0000313" key="1">
    <source>
        <dbReference type="EMBL" id="MFC0477869.1"/>
    </source>
</evidence>
<dbReference type="InterPro" id="IPR036916">
    <property type="entry name" value="Sda_sf"/>
</dbReference>
<sequence length="51" mass="5788">MEVFSINTSLGILSDEDLVNVYSKALNYKLDTSFIDLILEEIHRRGLKDAS</sequence>
<organism evidence="1 2">
    <name type="scientific">Robertmurraya beringensis</name>
    <dbReference type="NCBI Taxonomy" id="641660"/>
    <lineage>
        <taxon>Bacteria</taxon>
        <taxon>Bacillati</taxon>
        <taxon>Bacillota</taxon>
        <taxon>Bacilli</taxon>
        <taxon>Bacillales</taxon>
        <taxon>Bacillaceae</taxon>
        <taxon>Robertmurraya</taxon>
    </lineage>
</organism>
<keyword evidence="2" id="KW-1185">Reference proteome</keyword>
<gene>
    <name evidence="1" type="primary">sda</name>
    <name evidence="1" type="ORF">ACFFHF_22025</name>
</gene>
<dbReference type="EMBL" id="JBHLUU010000125">
    <property type="protein sequence ID" value="MFC0477869.1"/>
    <property type="molecule type" value="Genomic_DNA"/>
</dbReference>
<comment type="caution">
    <text evidence="1">The sequence shown here is derived from an EMBL/GenBank/DDBJ whole genome shotgun (WGS) entry which is preliminary data.</text>
</comment>
<accession>A0ABV6KX91</accession>
<dbReference type="Gene3D" id="1.10.287.1100">
    <property type="entry name" value="Sporulation inhibitor A"/>
    <property type="match status" value="1"/>
</dbReference>
<dbReference type="SUPFAM" id="SSF100985">
    <property type="entry name" value="Sporulation inhibitor Sda"/>
    <property type="match status" value="1"/>
</dbReference>
<protein>
    <submittedName>
        <fullName evidence="1">Sporulation histidine kinase inhibitor Sda</fullName>
    </submittedName>
</protein>
<dbReference type="InterPro" id="IPR015064">
    <property type="entry name" value="Sda"/>
</dbReference>
<evidence type="ECO:0000313" key="2">
    <source>
        <dbReference type="Proteomes" id="UP001589738"/>
    </source>
</evidence>
<keyword evidence="1" id="KW-0649">Protein kinase inhibitor</keyword>
<reference evidence="1 2" key="1">
    <citation type="submission" date="2024-09" db="EMBL/GenBank/DDBJ databases">
        <authorList>
            <person name="Sun Q."/>
            <person name="Mori K."/>
        </authorList>
    </citation>
    <scope>NUCLEOTIDE SEQUENCE [LARGE SCALE GENOMIC DNA]</scope>
    <source>
        <strain evidence="1 2">CGMCC 1.9126</strain>
    </source>
</reference>
<dbReference type="Proteomes" id="UP001589738">
    <property type="component" value="Unassembled WGS sequence"/>
</dbReference>
<dbReference type="RefSeq" id="WP_377059057.1">
    <property type="nucleotide sequence ID" value="NZ_JBHLUU010000125.1"/>
</dbReference>
<dbReference type="GO" id="GO:0004860">
    <property type="term" value="F:protein kinase inhibitor activity"/>
    <property type="evidence" value="ECO:0007669"/>
    <property type="project" value="UniProtKB-KW"/>
</dbReference>
<name>A0ABV6KX91_9BACI</name>
<proteinExistence type="predicted"/>